<reference evidence="10" key="1">
    <citation type="journal article" date="2019" name="Int. J. Syst. Evol. Microbiol.">
        <title>The Global Catalogue of Microorganisms (GCM) 10K type strain sequencing project: providing services to taxonomists for standard genome sequencing and annotation.</title>
        <authorList>
            <consortium name="The Broad Institute Genomics Platform"/>
            <consortium name="The Broad Institute Genome Sequencing Center for Infectious Disease"/>
            <person name="Wu L."/>
            <person name="Ma J."/>
        </authorList>
    </citation>
    <scope>NUCLEOTIDE SEQUENCE [LARGE SCALE GENOMIC DNA]</scope>
    <source>
        <strain evidence="10">CCM 7640</strain>
    </source>
</reference>
<evidence type="ECO:0000256" key="4">
    <source>
        <dbReference type="SAM" id="MobiDB-lite"/>
    </source>
</evidence>
<dbReference type="InterPro" id="IPR016007">
    <property type="entry name" value="Alpha_rhamnosid"/>
</dbReference>
<dbReference type="Gene3D" id="2.60.40.10">
    <property type="entry name" value="Immunoglobulins"/>
    <property type="match status" value="1"/>
</dbReference>
<evidence type="ECO:0000313" key="10">
    <source>
        <dbReference type="Proteomes" id="UP000629365"/>
    </source>
</evidence>
<evidence type="ECO:0000259" key="8">
    <source>
        <dbReference type="Pfam" id="PF17390"/>
    </source>
</evidence>
<evidence type="ECO:0000256" key="3">
    <source>
        <dbReference type="ARBA" id="ARBA00022801"/>
    </source>
</evidence>
<evidence type="ECO:0000259" key="7">
    <source>
        <dbReference type="Pfam" id="PF17389"/>
    </source>
</evidence>
<feature type="region of interest" description="Disordered" evidence="4">
    <location>
        <begin position="1"/>
        <end position="22"/>
    </location>
</feature>
<dbReference type="Pfam" id="PF25788">
    <property type="entry name" value="Ig_Rha78A_N"/>
    <property type="match status" value="1"/>
</dbReference>
<dbReference type="Pfam" id="PF17389">
    <property type="entry name" value="Bac_rhamnosid6H"/>
    <property type="match status" value="1"/>
</dbReference>
<comment type="catalytic activity">
    <reaction evidence="1">
        <text>Hydrolysis of terminal non-reducing alpha-L-rhamnose residues in alpha-L-rhamnosides.</text>
        <dbReference type="EC" id="3.2.1.40"/>
    </reaction>
</comment>
<dbReference type="Gene3D" id="1.50.10.10">
    <property type="match status" value="1"/>
</dbReference>
<feature type="region of interest" description="Disordered" evidence="4">
    <location>
        <begin position="279"/>
        <end position="315"/>
    </location>
</feature>
<feature type="region of interest" description="Disordered" evidence="4">
    <location>
        <begin position="859"/>
        <end position="888"/>
    </location>
</feature>
<accession>A0ABQ1R8B7</accession>
<feature type="domain" description="Alpha-L-rhamnosidase C-terminal" evidence="8">
    <location>
        <begin position="777"/>
        <end position="847"/>
    </location>
</feature>
<dbReference type="EC" id="3.2.1.40" evidence="2"/>
<dbReference type="InterPro" id="IPR008902">
    <property type="entry name" value="Rhamnosid_concanavalin"/>
</dbReference>
<dbReference type="RefSeq" id="WP_188434609.1">
    <property type="nucleotide sequence ID" value="NZ_BMCM01000001.1"/>
</dbReference>
<dbReference type="InterPro" id="IPR035396">
    <property type="entry name" value="Bac_rhamnosid6H"/>
</dbReference>
<evidence type="ECO:0000256" key="2">
    <source>
        <dbReference type="ARBA" id="ARBA00012652"/>
    </source>
</evidence>
<dbReference type="Proteomes" id="UP000629365">
    <property type="component" value="Unassembled WGS sequence"/>
</dbReference>
<dbReference type="InterPro" id="IPR008928">
    <property type="entry name" value="6-hairpin_glycosidase_sf"/>
</dbReference>
<sequence>MTSPVPSALRVDGHSPTAETDRGLGDHRFVRLASLRRPRLSWTVPLLRSGQAQAAFEVRVSRGDADPRRPDAARFAVEAVEDVAGGDPFVELETPLDPDSTYAWVVRVRDEFGDWSDWSIPSRMETGPWEHSDWTAQWVSHPPLSILRREFHVGTPIRSARLHLTAQGLVRASVNGVAVNPASSDPSRTDIARALYRSYDVTDLLRFGDGEAGSNALDLVLASGEWGRTGLDPRVLAEVVVQLEDGSVLRAGTGAGMLSAASPVTVEEPFYLERHELASTPPDFRPASSARVLDPAASPSSPQSPPLDVAPDPSPAVHRVAAHSATLLARTGDYRVYDVGTNIAGRTGLTVKTRLPAGSVVRLVHGEHLGADGRIDTTNLTMPYDRGRVRQAVEYVVDGQSDSALTPWFCYHGFRYVEVLGLPVDAEVELEAWSLHSDLEPNSDLETDDAQVNALVRVARRTLLNNVHGIPEDCPTREQSGWTGDTASAAEFDFSAFDMQGFFTKWLGDLRTSQLPDGSIPAISPDLREPRIVPDPVWGAALQRVLLGHWLHYGDARVVSDTLPALRRWADYQLTLRTADGVIGLAPISYGSDWLALVQTPPQLHHTLATIDCLESLAILEDSVGQADAAALRRAAADELRAAARAAFFDDERDVFGNGTEAADAIGIEGEILFPAESERAAERIAGDVRAHGNRVTSGFATTRTVVRALARSGRSQTVFDALHQPAEPGIGAMLDHGPGTFWECWWIDPLNTGTGSLDHIGLGGPFAGWAWQWLAGVRPTGAGWSTFVAEPQFVDGVDSLTLSSRTIRGVVALSYRVQGETLTLTLTVPVGALGAVRLPGRDEETLGSGVHQRTLPVSSVRHAQRRSTTPDEKAWTPPFRPMPSPDVHGERDWLARSIAAGTIAETAAGTAAETIEVLSDGIRCMPVPHEQPMGPVVLVRAPTVAASDSDGRSALTLRVPPGDLDPGAGRALPQARFIYALLDLCTPNPPRALESIMIVHGADGTSVQHAGVLWPAGWNRVTVDVADLVARTAIIGVEVGIRVRASGADASNAGPYDAADVTPLAFHLGEVGYSIRRPTW</sequence>
<dbReference type="Pfam" id="PF17390">
    <property type="entry name" value="Bac_rhamnosid_C"/>
    <property type="match status" value="1"/>
</dbReference>
<dbReference type="PANTHER" id="PTHR33307:SF6">
    <property type="entry name" value="ALPHA-RHAMNOSIDASE (EUROFUNG)-RELATED"/>
    <property type="match status" value="1"/>
</dbReference>
<dbReference type="Gene3D" id="2.60.420.10">
    <property type="entry name" value="Maltose phosphorylase, domain 3"/>
    <property type="match status" value="1"/>
</dbReference>
<dbReference type="EMBL" id="BMCM01000001">
    <property type="protein sequence ID" value="GGD61948.1"/>
    <property type="molecule type" value="Genomic_DNA"/>
</dbReference>
<dbReference type="Pfam" id="PF05592">
    <property type="entry name" value="Bac_rhamnosid"/>
    <property type="match status" value="1"/>
</dbReference>
<keyword evidence="3" id="KW-0378">Hydrolase</keyword>
<evidence type="ECO:0000259" key="6">
    <source>
        <dbReference type="Pfam" id="PF08531"/>
    </source>
</evidence>
<keyword evidence="10" id="KW-1185">Reference proteome</keyword>
<evidence type="ECO:0000256" key="1">
    <source>
        <dbReference type="ARBA" id="ARBA00001445"/>
    </source>
</evidence>
<dbReference type="PANTHER" id="PTHR33307">
    <property type="entry name" value="ALPHA-RHAMNOSIDASE (EUROFUNG)"/>
    <property type="match status" value="1"/>
</dbReference>
<gene>
    <name evidence="9" type="ORF">GCM10007269_01340</name>
</gene>
<dbReference type="InterPro" id="IPR012341">
    <property type="entry name" value="6hp_glycosidase-like_sf"/>
</dbReference>
<organism evidence="9 10">
    <name type="scientific">Microbacterium murale</name>
    <dbReference type="NCBI Taxonomy" id="1081040"/>
    <lineage>
        <taxon>Bacteria</taxon>
        <taxon>Bacillati</taxon>
        <taxon>Actinomycetota</taxon>
        <taxon>Actinomycetes</taxon>
        <taxon>Micrococcales</taxon>
        <taxon>Microbacteriaceae</taxon>
        <taxon>Microbacterium</taxon>
    </lineage>
</organism>
<evidence type="ECO:0000313" key="9">
    <source>
        <dbReference type="EMBL" id="GGD61948.1"/>
    </source>
</evidence>
<dbReference type="SUPFAM" id="SSF48208">
    <property type="entry name" value="Six-hairpin glycosidases"/>
    <property type="match status" value="1"/>
</dbReference>
<feature type="domain" description="Alpha-L-rhamnosidase six-hairpin glycosidase" evidence="7">
    <location>
        <begin position="443"/>
        <end position="766"/>
    </location>
</feature>
<dbReference type="InterPro" id="IPR013783">
    <property type="entry name" value="Ig-like_fold"/>
</dbReference>
<evidence type="ECO:0000259" key="5">
    <source>
        <dbReference type="Pfam" id="PF05592"/>
    </source>
</evidence>
<feature type="domain" description="Bacterial alpha-L-rhamnosidase N-terminal" evidence="6">
    <location>
        <begin position="157"/>
        <end position="287"/>
    </location>
</feature>
<dbReference type="InterPro" id="IPR035398">
    <property type="entry name" value="Bac_rhamnosid_C"/>
</dbReference>
<proteinExistence type="predicted"/>
<feature type="domain" description="Alpha-L-rhamnosidase concanavalin-like" evidence="5">
    <location>
        <begin position="335"/>
        <end position="433"/>
    </location>
</feature>
<protein>
    <recommendedName>
        <fullName evidence="2">alpha-L-rhamnosidase</fullName>
        <ecNumber evidence="2">3.2.1.40</ecNumber>
    </recommendedName>
</protein>
<name>A0ABQ1R8B7_9MICO</name>
<dbReference type="Pfam" id="PF08531">
    <property type="entry name" value="Bac_rhamnosid_N"/>
    <property type="match status" value="1"/>
</dbReference>
<dbReference type="InterPro" id="IPR013737">
    <property type="entry name" value="Bac_rhamnosid_N"/>
</dbReference>
<dbReference type="Gene3D" id="2.60.120.260">
    <property type="entry name" value="Galactose-binding domain-like"/>
    <property type="match status" value="2"/>
</dbReference>
<comment type="caution">
    <text evidence="9">The sequence shown here is derived from an EMBL/GenBank/DDBJ whole genome shotgun (WGS) entry which is preliminary data.</text>
</comment>